<evidence type="ECO:0000256" key="1">
    <source>
        <dbReference type="ARBA" id="ARBA00022723"/>
    </source>
</evidence>
<dbReference type="PROSITE" id="PS00198">
    <property type="entry name" value="4FE4S_FER_1"/>
    <property type="match status" value="1"/>
</dbReference>
<reference evidence="5" key="2">
    <citation type="journal article" date="2023" name="Microorganisms">
        <title>Isolation and Genomic Characteristics of Cat-Borne Campylobacter felis sp. nov. and Sheep-Borne Campylobacter ovis sp. nov.</title>
        <authorList>
            <person name="Wang H."/>
            <person name="Li Y."/>
            <person name="Gu Y."/>
            <person name="Zhou G."/>
            <person name="Chen X."/>
            <person name="Zhang X."/>
            <person name="Shao Z."/>
            <person name="Zhang J."/>
            <person name="Zhang M."/>
        </authorList>
    </citation>
    <scope>NUCLEOTIDE SEQUENCE</scope>
    <source>
        <strain evidence="5">PS10</strain>
    </source>
</reference>
<proteinExistence type="predicted"/>
<gene>
    <name evidence="5" type="ORF">NYG85_02560</name>
</gene>
<dbReference type="Proteomes" id="UP001173801">
    <property type="component" value="Unassembled WGS sequence"/>
</dbReference>
<dbReference type="Pfam" id="PF13237">
    <property type="entry name" value="Fer4_10"/>
    <property type="match status" value="1"/>
</dbReference>
<evidence type="ECO:0000313" key="6">
    <source>
        <dbReference type="Proteomes" id="UP001173801"/>
    </source>
</evidence>
<protein>
    <submittedName>
        <fullName evidence="5">4Fe-4S dicluster domain-containing protein</fullName>
    </submittedName>
</protein>
<reference evidence="5" key="1">
    <citation type="submission" date="2022-08" db="EMBL/GenBank/DDBJ databases">
        <authorList>
            <person name="Wang H."/>
        </authorList>
    </citation>
    <scope>NUCLEOTIDE SEQUENCE</scope>
    <source>
        <strain evidence="5">PS10</strain>
    </source>
</reference>
<evidence type="ECO:0000256" key="3">
    <source>
        <dbReference type="ARBA" id="ARBA00023014"/>
    </source>
</evidence>
<dbReference type="NCBIfam" id="NF007205">
    <property type="entry name" value="PRK09626.1"/>
    <property type="match status" value="1"/>
</dbReference>
<feature type="domain" description="4Fe-4S ferredoxin-type" evidence="4">
    <location>
        <begin position="4"/>
        <end position="33"/>
    </location>
</feature>
<dbReference type="RefSeq" id="WP_284936911.1">
    <property type="nucleotide sequence ID" value="NZ_JANURM010000002.1"/>
</dbReference>
<dbReference type="PANTHER" id="PTHR43122">
    <property type="entry name" value="FERREDOXIN SUBUNIT OF PYRUVATE:FLAVODOXIN OXIDOREDUCTASE-RELATED"/>
    <property type="match status" value="1"/>
</dbReference>
<evidence type="ECO:0000256" key="2">
    <source>
        <dbReference type="ARBA" id="ARBA00023004"/>
    </source>
</evidence>
<keyword evidence="6" id="KW-1185">Reference proteome</keyword>
<dbReference type="PANTHER" id="PTHR43122:SF1">
    <property type="entry name" value="IRON-SULFUR-BINDING PROTEIN"/>
    <property type="match status" value="1"/>
</dbReference>
<comment type="caution">
    <text evidence="5">The sequence shown here is derived from an EMBL/GenBank/DDBJ whole genome shotgun (WGS) entry which is preliminary data.</text>
</comment>
<sequence length="96" mass="10670">MSGVAVWVDERRCKACDICVSRCPAGVLAMRVEPSAVLGKILEVVNVDFCIGCRECENSCPDFAIFVADKGYKFAKLSQESREISQKIKENGFYKI</sequence>
<evidence type="ECO:0000259" key="4">
    <source>
        <dbReference type="PROSITE" id="PS51379"/>
    </source>
</evidence>
<organism evidence="5 6">
    <name type="scientific">Campylobacter gastrosuis</name>
    <dbReference type="NCBI Taxonomy" id="2974576"/>
    <lineage>
        <taxon>Bacteria</taxon>
        <taxon>Pseudomonadati</taxon>
        <taxon>Campylobacterota</taxon>
        <taxon>Epsilonproteobacteria</taxon>
        <taxon>Campylobacterales</taxon>
        <taxon>Campylobacteraceae</taxon>
        <taxon>Campylobacter</taxon>
    </lineage>
</organism>
<dbReference type="InterPro" id="IPR017900">
    <property type="entry name" value="4Fe4S_Fe_S_CS"/>
</dbReference>
<accession>A0ABT7HMY4</accession>
<feature type="domain" description="4Fe-4S ferredoxin-type" evidence="4">
    <location>
        <begin position="41"/>
        <end position="70"/>
    </location>
</feature>
<keyword evidence="2" id="KW-0408">Iron</keyword>
<dbReference type="InterPro" id="IPR017896">
    <property type="entry name" value="4Fe4S_Fe-S-bd"/>
</dbReference>
<evidence type="ECO:0000313" key="5">
    <source>
        <dbReference type="EMBL" id="MDL0088259.1"/>
    </source>
</evidence>
<dbReference type="PROSITE" id="PS51379">
    <property type="entry name" value="4FE4S_FER_2"/>
    <property type="match status" value="2"/>
</dbReference>
<dbReference type="Gene3D" id="3.30.70.20">
    <property type="match status" value="1"/>
</dbReference>
<dbReference type="EMBL" id="JANURM010000002">
    <property type="protein sequence ID" value="MDL0088259.1"/>
    <property type="molecule type" value="Genomic_DNA"/>
</dbReference>
<name>A0ABT7HMY4_9BACT</name>
<keyword evidence="1" id="KW-0479">Metal-binding</keyword>
<keyword evidence="3" id="KW-0411">Iron-sulfur</keyword>
<dbReference type="SUPFAM" id="SSF54862">
    <property type="entry name" value="4Fe-4S ferredoxins"/>
    <property type="match status" value="1"/>
</dbReference>